<dbReference type="EMBL" id="NHRY01000035">
    <property type="protein sequence ID" value="PPQ39240.1"/>
    <property type="molecule type" value="Genomic_DNA"/>
</dbReference>
<gene>
    <name evidence="1" type="ORF">CCS01_01600</name>
</gene>
<evidence type="ECO:0000313" key="2">
    <source>
        <dbReference type="Proteomes" id="UP000239724"/>
    </source>
</evidence>
<dbReference type="Proteomes" id="UP000239724">
    <property type="component" value="Unassembled WGS sequence"/>
</dbReference>
<dbReference type="RefSeq" id="WP_104517089.1">
    <property type="nucleotide sequence ID" value="NZ_NHRY01000035.1"/>
</dbReference>
<proteinExistence type="predicted"/>
<comment type="caution">
    <text evidence="1">The sequence shown here is derived from an EMBL/GenBank/DDBJ whole genome shotgun (WGS) entry which is preliminary data.</text>
</comment>
<dbReference type="AlphaFoldDB" id="A0A2S6NNR2"/>
<name>A0A2S6NNR2_RHOGL</name>
<reference evidence="1 2" key="1">
    <citation type="journal article" date="2018" name="Arch. Microbiol.">
        <title>New insights into the metabolic potential of the phototrophic purple bacterium Rhodopila globiformis DSM 161(T) from its draft genome sequence and evidence for a vanadium-dependent nitrogenase.</title>
        <authorList>
            <person name="Imhoff J.F."/>
            <person name="Rahn T."/>
            <person name="Kunzel S."/>
            <person name="Neulinger S.C."/>
        </authorList>
    </citation>
    <scope>NUCLEOTIDE SEQUENCE [LARGE SCALE GENOMIC DNA]</scope>
    <source>
        <strain evidence="1 2">DSM 161</strain>
    </source>
</reference>
<sequence>MMFVPPYSLIKQHIKTVDDNADGSEQLCVPRHLFEFLLRCLLETADFDEDQYQRCNPDVAEAVQHRTFASGRDHFIQIGYFEDRTGGIPVNERWYLARNPDVAAAKQEKSIESGEAQYRLAGASEWREPNPEATPYVRAWKDALLR</sequence>
<protein>
    <submittedName>
        <fullName evidence="1">Uncharacterized protein</fullName>
    </submittedName>
</protein>
<keyword evidence="2" id="KW-1185">Reference proteome</keyword>
<dbReference type="OrthoDB" id="452279at2"/>
<accession>A0A2S6NNR2</accession>
<organism evidence="1 2">
    <name type="scientific">Rhodopila globiformis</name>
    <name type="common">Rhodopseudomonas globiformis</name>
    <dbReference type="NCBI Taxonomy" id="1071"/>
    <lineage>
        <taxon>Bacteria</taxon>
        <taxon>Pseudomonadati</taxon>
        <taxon>Pseudomonadota</taxon>
        <taxon>Alphaproteobacteria</taxon>
        <taxon>Acetobacterales</taxon>
        <taxon>Acetobacteraceae</taxon>
        <taxon>Rhodopila</taxon>
    </lineage>
</organism>
<evidence type="ECO:0000313" key="1">
    <source>
        <dbReference type="EMBL" id="PPQ39240.1"/>
    </source>
</evidence>